<dbReference type="Proteomes" id="UP000217954">
    <property type="component" value="Chromosome"/>
</dbReference>
<proteinExistence type="predicted"/>
<dbReference type="AlphaFoldDB" id="A0A1Z4ETC0"/>
<name>A0A1Z4ETC0_9MYCO</name>
<dbReference type="RefSeq" id="WP_096499293.1">
    <property type="nucleotide sequence ID" value="NZ_AP018165.1"/>
</dbReference>
<dbReference type="PROSITE" id="PS50977">
    <property type="entry name" value="HTH_TETR_2"/>
    <property type="match status" value="1"/>
</dbReference>
<evidence type="ECO:0000313" key="4">
    <source>
        <dbReference type="EMBL" id="BAX96208.1"/>
    </source>
</evidence>
<feature type="domain" description="HTH tetR-type" evidence="3">
    <location>
        <begin position="17"/>
        <end position="77"/>
    </location>
</feature>
<dbReference type="PANTHER" id="PTHR43479:SF11">
    <property type="entry name" value="ACREF_ENVCD OPERON REPRESSOR-RELATED"/>
    <property type="match status" value="1"/>
</dbReference>
<evidence type="ECO:0000313" key="5">
    <source>
        <dbReference type="Proteomes" id="UP000217954"/>
    </source>
</evidence>
<reference evidence="4 5" key="2">
    <citation type="journal article" date="2017" name="Int. J. Syst. Evol. Microbiol.">
        <title>Mycobacterium stephanolepidis sp. nov., a rapidly growing species related to Mycobacterium chelonae, isolated from marine teleost fish, Stephanolepis cirrhifer.</title>
        <authorList>
            <person name="Fukano H."/>
            <person name="Wada S."/>
            <person name="Kurata O."/>
            <person name="Katayama K."/>
            <person name="Fujiwara N."/>
            <person name="Hoshino Y."/>
        </authorList>
    </citation>
    <scope>NUCLEOTIDE SEQUENCE [LARGE SCALE GENOMIC DNA]</scope>
    <source>
        <strain evidence="4 5">NJB0901</strain>
    </source>
</reference>
<reference evidence="5" key="1">
    <citation type="journal article" date="2017" name="Genome Announc.">
        <title>Complete Genome Sequence of Mycobacterium stephanolepidis.</title>
        <authorList>
            <person name="Fukano H."/>
            <person name="Yoshida M."/>
            <person name="Katayama Y."/>
            <person name="Omatsu T."/>
            <person name="Mizutani T."/>
            <person name="Kurata O."/>
            <person name="Wada S."/>
            <person name="Hoshino Y."/>
        </authorList>
    </citation>
    <scope>NUCLEOTIDE SEQUENCE [LARGE SCALE GENOMIC DNA]</scope>
    <source>
        <strain evidence="5">NJB0901</strain>
    </source>
</reference>
<keyword evidence="5" id="KW-1185">Reference proteome</keyword>
<dbReference type="SUPFAM" id="SSF46689">
    <property type="entry name" value="Homeodomain-like"/>
    <property type="match status" value="1"/>
</dbReference>
<gene>
    <name evidence="4" type="ORF">MSTE_00873</name>
</gene>
<dbReference type="EMBL" id="AP018165">
    <property type="protein sequence ID" value="BAX96208.1"/>
    <property type="molecule type" value="Genomic_DNA"/>
</dbReference>
<organism evidence="4 5">
    <name type="scientific">[Mycobacterium] stephanolepidis</name>
    <dbReference type="NCBI Taxonomy" id="1520670"/>
    <lineage>
        <taxon>Bacteria</taxon>
        <taxon>Bacillati</taxon>
        <taxon>Actinomycetota</taxon>
        <taxon>Actinomycetes</taxon>
        <taxon>Mycobacteriales</taxon>
        <taxon>Mycobacteriaceae</taxon>
        <taxon>Mycobacteroides</taxon>
    </lineage>
</organism>
<dbReference type="OrthoDB" id="3783612at2"/>
<dbReference type="Gene3D" id="1.10.10.60">
    <property type="entry name" value="Homeodomain-like"/>
    <property type="match status" value="1"/>
</dbReference>
<keyword evidence="1 2" id="KW-0238">DNA-binding</keyword>
<dbReference type="Pfam" id="PF00440">
    <property type="entry name" value="TetR_N"/>
    <property type="match status" value="1"/>
</dbReference>
<dbReference type="GO" id="GO:0003677">
    <property type="term" value="F:DNA binding"/>
    <property type="evidence" value="ECO:0007669"/>
    <property type="project" value="UniProtKB-UniRule"/>
</dbReference>
<evidence type="ECO:0000256" key="2">
    <source>
        <dbReference type="PROSITE-ProRule" id="PRU00335"/>
    </source>
</evidence>
<feature type="DNA-binding region" description="H-T-H motif" evidence="2">
    <location>
        <begin position="40"/>
        <end position="59"/>
    </location>
</feature>
<dbReference type="InterPro" id="IPR001647">
    <property type="entry name" value="HTH_TetR"/>
</dbReference>
<evidence type="ECO:0000256" key="1">
    <source>
        <dbReference type="ARBA" id="ARBA00023125"/>
    </source>
</evidence>
<dbReference type="InterPro" id="IPR050624">
    <property type="entry name" value="HTH-type_Tx_Regulator"/>
</dbReference>
<accession>A0A1Z4ETC0</accession>
<dbReference type="KEGG" id="mste:MSTE_00873"/>
<sequence length="211" mass="23438">MDTPTVWRGSTMRDRAFDRRERLVEAGYELVGTEGAAAVTVRAVCRGAGLSRNYFYESFSSREELLRAVGDRVYDEMRAFVESAPQSGTASDRLRAVFEAGATYLEEDARRVRIILREFVSDETLREHANQMVPLFFAAVSGSFAESINRLPIDATRPATFAIGAVQIYGAVSATYLGWLEGRLAVTRDEVAAECAELVLSVLDVRRRHSS</sequence>
<dbReference type="PANTHER" id="PTHR43479">
    <property type="entry name" value="ACREF/ENVCD OPERON REPRESSOR-RELATED"/>
    <property type="match status" value="1"/>
</dbReference>
<dbReference type="Gene3D" id="1.10.357.10">
    <property type="entry name" value="Tetracycline Repressor, domain 2"/>
    <property type="match status" value="1"/>
</dbReference>
<protein>
    <submittedName>
        <fullName evidence="4">TetR family transcriptional regulator</fullName>
    </submittedName>
</protein>
<evidence type="ECO:0000259" key="3">
    <source>
        <dbReference type="PROSITE" id="PS50977"/>
    </source>
</evidence>
<dbReference type="InterPro" id="IPR009057">
    <property type="entry name" value="Homeodomain-like_sf"/>
</dbReference>